<name>A0A7R8VU02_TIMDO</name>
<reference evidence="1" key="1">
    <citation type="submission" date="2020-11" db="EMBL/GenBank/DDBJ databases">
        <authorList>
            <person name="Tran Van P."/>
        </authorList>
    </citation>
    <scope>NUCLEOTIDE SEQUENCE</scope>
</reference>
<gene>
    <name evidence="1" type="ORF">TDIB3V08_LOCUS9658</name>
</gene>
<dbReference type="AlphaFoldDB" id="A0A7R8VU02"/>
<accession>A0A7R8VU02</accession>
<protein>
    <submittedName>
        <fullName evidence="1">Uncharacterized protein</fullName>
    </submittedName>
</protein>
<organism evidence="1">
    <name type="scientific">Timema douglasi</name>
    <name type="common">Walking stick</name>
    <dbReference type="NCBI Taxonomy" id="61478"/>
    <lineage>
        <taxon>Eukaryota</taxon>
        <taxon>Metazoa</taxon>
        <taxon>Ecdysozoa</taxon>
        <taxon>Arthropoda</taxon>
        <taxon>Hexapoda</taxon>
        <taxon>Insecta</taxon>
        <taxon>Pterygota</taxon>
        <taxon>Neoptera</taxon>
        <taxon>Polyneoptera</taxon>
        <taxon>Phasmatodea</taxon>
        <taxon>Timematodea</taxon>
        <taxon>Timematoidea</taxon>
        <taxon>Timematidae</taxon>
        <taxon>Timema</taxon>
    </lineage>
</organism>
<evidence type="ECO:0000313" key="1">
    <source>
        <dbReference type="EMBL" id="CAD7203489.1"/>
    </source>
</evidence>
<sequence length="67" mass="7556">MLLCFPTTLQAGLVLPNNVELLDFQTLDPFTSSDPRNCWSPVETVNVLDDRVFEKLDTDQQTVSLTI</sequence>
<dbReference type="EMBL" id="OA570685">
    <property type="protein sequence ID" value="CAD7203489.1"/>
    <property type="molecule type" value="Genomic_DNA"/>
</dbReference>
<proteinExistence type="predicted"/>